<evidence type="ECO:0000313" key="4">
    <source>
        <dbReference type="EMBL" id="KAH8498075.1"/>
    </source>
</evidence>
<evidence type="ECO:0000259" key="3">
    <source>
        <dbReference type="PROSITE" id="PS50102"/>
    </source>
</evidence>
<protein>
    <recommendedName>
        <fullName evidence="6">DNAJ heat shock N-terminal domain-containing protein</fullName>
    </recommendedName>
</protein>
<dbReference type="CDD" id="cd06257">
    <property type="entry name" value="DnaJ"/>
    <property type="match status" value="1"/>
</dbReference>
<comment type="caution">
    <text evidence="4">The sequence shown here is derived from an EMBL/GenBank/DDBJ whole genome shotgun (WGS) entry which is preliminary data.</text>
</comment>
<dbReference type="GO" id="GO:0003723">
    <property type="term" value="F:RNA binding"/>
    <property type="evidence" value="ECO:0007669"/>
    <property type="project" value="UniProtKB-UniRule"/>
</dbReference>
<evidence type="ECO:0000313" key="5">
    <source>
        <dbReference type="Proteomes" id="UP000807159"/>
    </source>
</evidence>
<dbReference type="Pfam" id="PF00226">
    <property type="entry name" value="DnaJ"/>
    <property type="match status" value="1"/>
</dbReference>
<dbReference type="Proteomes" id="UP000807159">
    <property type="component" value="Chromosome 9"/>
</dbReference>
<name>A0A8T2XYZ7_POPDE</name>
<dbReference type="InterPro" id="IPR001623">
    <property type="entry name" value="DnaJ_domain"/>
</dbReference>
<evidence type="ECO:0000259" key="2">
    <source>
        <dbReference type="PROSITE" id="PS50076"/>
    </source>
</evidence>
<dbReference type="Pfam" id="PF00076">
    <property type="entry name" value="RRM_1"/>
    <property type="match status" value="1"/>
</dbReference>
<dbReference type="InterPro" id="IPR034254">
    <property type="entry name" value="DNAJC17_RRM"/>
</dbReference>
<organism evidence="4 5">
    <name type="scientific">Populus deltoides</name>
    <name type="common">Eastern poplar</name>
    <name type="synonym">Eastern cottonwood</name>
    <dbReference type="NCBI Taxonomy" id="3696"/>
    <lineage>
        <taxon>Eukaryota</taxon>
        <taxon>Viridiplantae</taxon>
        <taxon>Streptophyta</taxon>
        <taxon>Embryophyta</taxon>
        <taxon>Tracheophyta</taxon>
        <taxon>Spermatophyta</taxon>
        <taxon>Magnoliopsida</taxon>
        <taxon>eudicotyledons</taxon>
        <taxon>Gunneridae</taxon>
        <taxon>Pentapetalae</taxon>
        <taxon>rosids</taxon>
        <taxon>fabids</taxon>
        <taxon>Malpighiales</taxon>
        <taxon>Salicaceae</taxon>
        <taxon>Saliceae</taxon>
        <taxon>Populus</taxon>
    </lineage>
</organism>
<proteinExistence type="predicted"/>
<dbReference type="PANTHER" id="PTHR45098">
    <property type="entry name" value="DNAJ DOMAIN CONTAINING PROTEIN, EXPRESSED"/>
    <property type="match status" value="1"/>
</dbReference>
<dbReference type="InterPro" id="IPR000504">
    <property type="entry name" value="RRM_dom"/>
</dbReference>
<dbReference type="InterPro" id="IPR036869">
    <property type="entry name" value="J_dom_sf"/>
</dbReference>
<dbReference type="PROSITE" id="PS50102">
    <property type="entry name" value="RRM"/>
    <property type="match status" value="1"/>
</dbReference>
<dbReference type="SMART" id="SM00360">
    <property type="entry name" value="RRM"/>
    <property type="match status" value="1"/>
</dbReference>
<dbReference type="Gene3D" id="3.30.70.330">
    <property type="match status" value="1"/>
</dbReference>
<dbReference type="SUPFAM" id="SSF54928">
    <property type="entry name" value="RNA-binding domain, RBD"/>
    <property type="match status" value="1"/>
</dbReference>
<evidence type="ECO:0000256" key="1">
    <source>
        <dbReference type="PROSITE-ProRule" id="PRU00176"/>
    </source>
</evidence>
<dbReference type="InterPro" id="IPR012677">
    <property type="entry name" value="Nucleotide-bd_a/b_plait_sf"/>
</dbReference>
<sequence length="372" mass="42471">MDVDHYNVLGLPSGEEGAKLTEKEIAKAYKLKALVLHPDKRPDDPNAHENFQKLKLSYEVLKDETARKLFDDLLRAKREQRARRGQQDAKRRRMVSDLEERERAAFAVDPAEVERRRVEKIDKELRAQVDKIKAMFANKGVPVVKKETVGVKESRIEEDEKKILNVRWEKVDSEGYSAERLRELFSKFGDVKDVVIRSNKEKKKRGQALVEMATEEAAVAALGNVYGNLSNPLLVLPYGKKVAATTIPTRESDGLNIFSGINHQAYEDNILEKLQKDARSTEIFLIWEIDTAWLQKTKGKRHDCPFRGNTRNVVCGYAHELRAVSHVIGAWWELKEVVRSAFSEQELAPKGLEKKPKSAISNNFPLLSRSEL</sequence>
<dbReference type="EMBL" id="JACEGQ020000009">
    <property type="protein sequence ID" value="KAH8498075.1"/>
    <property type="molecule type" value="Genomic_DNA"/>
</dbReference>
<dbReference type="PRINTS" id="PR00625">
    <property type="entry name" value="JDOMAIN"/>
</dbReference>
<dbReference type="CDD" id="cd12429">
    <property type="entry name" value="RRM_DNAJC17"/>
    <property type="match status" value="1"/>
</dbReference>
<keyword evidence="5" id="KW-1185">Reference proteome</keyword>
<dbReference type="Gene3D" id="1.10.287.110">
    <property type="entry name" value="DnaJ domain"/>
    <property type="match status" value="1"/>
</dbReference>
<gene>
    <name evidence="4" type="ORF">H0E87_017120</name>
</gene>
<dbReference type="InterPro" id="IPR018253">
    <property type="entry name" value="DnaJ_domain_CS"/>
</dbReference>
<dbReference type="AlphaFoldDB" id="A0A8T2XYZ7"/>
<feature type="domain" description="RRM" evidence="3">
    <location>
        <begin position="164"/>
        <end position="249"/>
    </location>
</feature>
<dbReference type="PANTHER" id="PTHR45098:SF1">
    <property type="entry name" value="DNAJ DOMAIN CONTAINING PROTEIN, EXPRESSED"/>
    <property type="match status" value="1"/>
</dbReference>
<feature type="domain" description="J" evidence="2">
    <location>
        <begin position="4"/>
        <end position="74"/>
    </location>
</feature>
<dbReference type="PROSITE" id="PS00636">
    <property type="entry name" value="DNAJ_1"/>
    <property type="match status" value="1"/>
</dbReference>
<accession>A0A8T2XYZ7</accession>
<dbReference type="SMART" id="SM00271">
    <property type="entry name" value="DnaJ"/>
    <property type="match status" value="1"/>
</dbReference>
<keyword evidence="1" id="KW-0694">RNA-binding</keyword>
<dbReference type="InterPro" id="IPR035979">
    <property type="entry name" value="RBD_domain_sf"/>
</dbReference>
<evidence type="ECO:0008006" key="6">
    <source>
        <dbReference type="Google" id="ProtNLM"/>
    </source>
</evidence>
<dbReference type="SUPFAM" id="SSF46565">
    <property type="entry name" value="Chaperone J-domain"/>
    <property type="match status" value="1"/>
</dbReference>
<reference evidence="4" key="1">
    <citation type="journal article" date="2021" name="J. Hered.">
        <title>Genome Assembly of Salicaceae Populus deltoides (Eastern Cottonwood) I-69 Based on Nanopore Sequencing and Hi-C Technologies.</title>
        <authorList>
            <person name="Bai S."/>
            <person name="Wu H."/>
            <person name="Zhang J."/>
            <person name="Pan Z."/>
            <person name="Zhao W."/>
            <person name="Li Z."/>
            <person name="Tong C."/>
        </authorList>
    </citation>
    <scope>NUCLEOTIDE SEQUENCE</scope>
    <source>
        <tissue evidence="4">Leaf</tissue>
    </source>
</reference>
<dbReference type="PROSITE" id="PS50076">
    <property type="entry name" value="DNAJ_2"/>
    <property type="match status" value="1"/>
</dbReference>